<evidence type="ECO:0000313" key="8">
    <source>
        <dbReference type="Proteomes" id="UP000295678"/>
    </source>
</evidence>
<name>A0A4R3M822_9HYPH</name>
<dbReference type="InterPro" id="IPR004029">
    <property type="entry name" value="UreE_N"/>
</dbReference>
<evidence type="ECO:0000256" key="4">
    <source>
        <dbReference type="ARBA" id="ARBA00023186"/>
    </source>
</evidence>
<evidence type="ECO:0000256" key="3">
    <source>
        <dbReference type="ARBA" id="ARBA00022596"/>
    </source>
</evidence>
<dbReference type="PIRSF" id="PIRSF036402">
    <property type="entry name" value="Ureas_acces_UreE"/>
    <property type="match status" value="1"/>
</dbReference>
<comment type="subcellular location">
    <subcellularLocation>
        <location evidence="1 5">Cytoplasm</location>
    </subcellularLocation>
</comment>
<dbReference type="EMBL" id="SMAK01000007">
    <property type="protein sequence ID" value="TCT09242.1"/>
    <property type="molecule type" value="Genomic_DNA"/>
</dbReference>
<accession>A0A4R3M822</accession>
<dbReference type="Pfam" id="PF05194">
    <property type="entry name" value="UreE_C"/>
    <property type="match status" value="1"/>
</dbReference>
<dbReference type="CDD" id="cd00571">
    <property type="entry name" value="UreE"/>
    <property type="match status" value="1"/>
</dbReference>
<dbReference type="GO" id="GO:0006457">
    <property type="term" value="P:protein folding"/>
    <property type="evidence" value="ECO:0007669"/>
    <property type="project" value="InterPro"/>
</dbReference>
<keyword evidence="2 5" id="KW-0963">Cytoplasm</keyword>
<sequence length="157" mass="17256">MLRALKVLPRGTFQTAVDSITLDAEARYRRRIALKGDKGTEFLLDLPEAAVIGNGDGLELEDGRVVIVSAAEETLTEITAATPHQLLKLAWHIGNRHIPAEIQPDRILIRPDHVIAEMLVGLGASVRDVRAQFLPEGGAYAHHHDRMYRDHDGDGDG</sequence>
<protein>
    <recommendedName>
        <fullName evidence="5">Urease accessory protein UreE</fullName>
    </recommendedName>
</protein>
<dbReference type="SUPFAM" id="SSF69737">
    <property type="entry name" value="Urease metallochaperone UreE, C-terminal domain"/>
    <property type="match status" value="1"/>
</dbReference>
<comment type="caution">
    <text evidence="7">The sequence shown here is derived from an EMBL/GenBank/DDBJ whole genome shotgun (WGS) entry which is preliminary data.</text>
</comment>
<dbReference type="InterPro" id="IPR012406">
    <property type="entry name" value="UreE"/>
</dbReference>
<organism evidence="7 8">
    <name type="scientific">Tepidamorphus gemmatus</name>
    <dbReference type="NCBI Taxonomy" id="747076"/>
    <lineage>
        <taxon>Bacteria</taxon>
        <taxon>Pseudomonadati</taxon>
        <taxon>Pseudomonadota</taxon>
        <taxon>Alphaproteobacteria</taxon>
        <taxon>Hyphomicrobiales</taxon>
        <taxon>Tepidamorphaceae</taxon>
        <taxon>Tepidamorphus</taxon>
    </lineage>
</organism>
<feature type="domain" description="UreE urease accessory N-terminal" evidence="6">
    <location>
        <begin position="1"/>
        <end position="66"/>
    </location>
</feature>
<dbReference type="SMART" id="SM00988">
    <property type="entry name" value="UreE_N"/>
    <property type="match status" value="1"/>
</dbReference>
<dbReference type="OrthoDB" id="9802215at2"/>
<dbReference type="InterPro" id="IPR036118">
    <property type="entry name" value="UreE_N_sf"/>
</dbReference>
<dbReference type="RefSeq" id="WP_132806957.1">
    <property type="nucleotide sequence ID" value="NZ_SMAK01000007.1"/>
</dbReference>
<dbReference type="SUPFAM" id="SSF69287">
    <property type="entry name" value="Urease metallochaperone UreE, N-terminal domain"/>
    <property type="match status" value="1"/>
</dbReference>
<dbReference type="InterPro" id="IPR007864">
    <property type="entry name" value="UreE_C_dom"/>
</dbReference>
<dbReference type="Proteomes" id="UP000295678">
    <property type="component" value="Unassembled WGS sequence"/>
</dbReference>
<evidence type="ECO:0000256" key="2">
    <source>
        <dbReference type="ARBA" id="ARBA00022490"/>
    </source>
</evidence>
<evidence type="ECO:0000256" key="5">
    <source>
        <dbReference type="HAMAP-Rule" id="MF_00822"/>
    </source>
</evidence>
<dbReference type="GO" id="GO:0065003">
    <property type="term" value="P:protein-containing complex assembly"/>
    <property type="evidence" value="ECO:0007669"/>
    <property type="project" value="InterPro"/>
</dbReference>
<keyword evidence="3 5" id="KW-0533">Nickel</keyword>
<dbReference type="GO" id="GO:0019627">
    <property type="term" value="P:urea metabolic process"/>
    <property type="evidence" value="ECO:0007669"/>
    <property type="project" value="InterPro"/>
</dbReference>
<dbReference type="Pfam" id="PF02814">
    <property type="entry name" value="UreE_N"/>
    <property type="match status" value="1"/>
</dbReference>
<dbReference type="HAMAP" id="MF_00822">
    <property type="entry name" value="UreE"/>
    <property type="match status" value="1"/>
</dbReference>
<dbReference type="Gene3D" id="3.30.70.790">
    <property type="entry name" value="UreE, C-terminal domain"/>
    <property type="match status" value="1"/>
</dbReference>
<dbReference type="GO" id="GO:0005737">
    <property type="term" value="C:cytoplasm"/>
    <property type="evidence" value="ECO:0007669"/>
    <property type="project" value="UniProtKB-SubCell"/>
</dbReference>
<gene>
    <name evidence="5" type="primary">ureE</name>
    <name evidence="7" type="ORF">EDC22_10788</name>
</gene>
<dbReference type="AlphaFoldDB" id="A0A4R3M822"/>
<dbReference type="GO" id="GO:0016151">
    <property type="term" value="F:nickel cation binding"/>
    <property type="evidence" value="ECO:0007669"/>
    <property type="project" value="UniProtKB-UniRule"/>
</dbReference>
<keyword evidence="8" id="KW-1185">Reference proteome</keyword>
<dbReference type="GO" id="GO:0051082">
    <property type="term" value="F:unfolded protein binding"/>
    <property type="evidence" value="ECO:0007669"/>
    <property type="project" value="UniProtKB-UniRule"/>
</dbReference>
<comment type="similarity">
    <text evidence="5">Belongs to the UreE family.</text>
</comment>
<evidence type="ECO:0000259" key="6">
    <source>
        <dbReference type="SMART" id="SM00988"/>
    </source>
</evidence>
<evidence type="ECO:0000256" key="1">
    <source>
        <dbReference type="ARBA" id="ARBA00004496"/>
    </source>
</evidence>
<dbReference type="Gene3D" id="2.60.260.20">
    <property type="entry name" value="Urease metallochaperone UreE, N-terminal domain"/>
    <property type="match status" value="1"/>
</dbReference>
<keyword evidence="4 5" id="KW-0143">Chaperone</keyword>
<comment type="function">
    <text evidence="5">Involved in urease metallocenter assembly. Binds nickel. Probably functions as a nickel donor during metallocenter assembly.</text>
</comment>
<proteinExistence type="inferred from homology"/>
<reference evidence="7 8" key="1">
    <citation type="submission" date="2019-03" db="EMBL/GenBank/DDBJ databases">
        <title>Genomic Encyclopedia of Type Strains, Phase IV (KMG-IV): sequencing the most valuable type-strain genomes for metagenomic binning, comparative biology and taxonomic classification.</title>
        <authorList>
            <person name="Goeker M."/>
        </authorList>
    </citation>
    <scope>NUCLEOTIDE SEQUENCE [LARGE SCALE GENOMIC DNA]</scope>
    <source>
        <strain evidence="7 8">DSM 19345</strain>
    </source>
</reference>
<evidence type="ECO:0000313" key="7">
    <source>
        <dbReference type="EMBL" id="TCT09242.1"/>
    </source>
</evidence>